<evidence type="ECO:0000256" key="4">
    <source>
        <dbReference type="ARBA" id="ARBA00022622"/>
    </source>
</evidence>
<sequence length="364" mass="40907">MTEFMQISFLLPLPAIDTFSTDKVSKLFRTEEHLSSQSPNATKHSSCGAADGRLLTSVNHSKRTSRRKQSAVQPTLYLNRSSRSKDKEIGSEAEETNTIDNEIQQLNMTFSSQDWQSIFKSGTADSDWHDTVPANFSRHTIWPDQWHRWLQAAQAHASDKQQQKLKSRGALQLEQHQILYLSRKLRVIASKSAALASELKSLKVVEQAEAAKNAAKNLKIAAYGADKTAAGPLVGTEVFKGASKDNAKKMLRKYGGGQGNANHSWDHHLRLRGRAGTDNSLCQPANSGQPVVKRPNRRPNPMECPSKALHTQSDIGKARRNFRHHPTSNKSHNQNRRFSRIPRRLENHRVPGITSNRFLRKICK</sequence>
<dbReference type="GO" id="GO:0098552">
    <property type="term" value="C:side of membrane"/>
    <property type="evidence" value="ECO:0007669"/>
    <property type="project" value="UniProtKB-KW"/>
</dbReference>
<dbReference type="Pfam" id="PF13206">
    <property type="entry name" value="VSG_B"/>
    <property type="match status" value="1"/>
</dbReference>
<reference evidence="11" key="1">
    <citation type="submission" date="2016-08" db="EMBL/GenBank/DDBJ databases">
        <title>VSG repertoire of Trypanosoma brucei EATRO 1125.</title>
        <authorList>
            <person name="Cross G.A."/>
        </authorList>
    </citation>
    <scope>NUCLEOTIDE SEQUENCE</scope>
    <source>
        <strain evidence="11">EATRO 1125</strain>
    </source>
</reference>
<feature type="compositionally biased region" description="Polar residues" evidence="9">
    <location>
        <begin position="278"/>
        <end position="289"/>
    </location>
</feature>
<feature type="domain" description="Trypanosome variant surface glycoprotein B-type N-terminal" evidence="10">
    <location>
        <begin position="88"/>
        <end position="247"/>
    </location>
</feature>
<evidence type="ECO:0000256" key="6">
    <source>
        <dbReference type="ARBA" id="ARBA00023136"/>
    </source>
</evidence>
<proteinExistence type="predicted"/>
<feature type="region of interest" description="Disordered" evidence="9">
    <location>
        <begin position="79"/>
        <end position="98"/>
    </location>
</feature>
<protein>
    <submittedName>
        <fullName evidence="11">Variant surface glycoprotein 1125.5165</fullName>
    </submittedName>
</protein>
<keyword evidence="6" id="KW-0472">Membrane</keyword>
<dbReference type="EMBL" id="KX701345">
    <property type="protein sequence ID" value="APD75301.1"/>
    <property type="molecule type" value="Genomic_DNA"/>
</dbReference>
<accession>A0A1J0RBJ0</accession>
<feature type="compositionally biased region" description="Polar residues" evidence="9">
    <location>
        <begin position="35"/>
        <end position="45"/>
    </location>
</feature>
<organism evidence="11">
    <name type="scientific">Trypanosoma brucei</name>
    <dbReference type="NCBI Taxonomy" id="5691"/>
    <lineage>
        <taxon>Eukaryota</taxon>
        <taxon>Discoba</taxon>
        <taxon>Euglenozoa</taxon>
        <taxon>Kinetoplastea</taxon>
        <taxon>Metakinetoplastina</taxon>
        <taxon>Trypanosomatida</taxon>
        <taxon>Trypanosomatidae</taxon>
        <taxon>Trypanosoma</taxon>
    </lineage>
</organism>
<evidence type="ECO:0000256" key="9">
    <source>
        <dbReference type="SAM" id="MobiDB-lite"/>
    </source>
</evidence>
<keyword evidence="3" id="KW-1003">Cell membrane</keyword>
<keyword evidence="4" id="KW-0336">GPI-anchor</keyword>
<keyword evidence="8" id="KW-0449">Lipoprotein</keyword>
<comment type="function">
    <text evidence="1">VSG forms a coat on the surface of the parasite. The trypanosome evades the immune response of the host by expressing a series of antigenically distinct VSGs from an estimated 1000 VSG genes.</text>
</comment>
<evidence type="ECO:0000256" key="1">
    <source>
        <dbReference type="ARBA" id="ARBA00002523"/>
    </source>
</evidence>
<dbReference type="VEuPathDB" id="TriTrypDB:Tb427_000345800"/>
<evidence type="ECO:0000313" key="11">
    <source>
        <dbReference type="EMBL" id="APD75301.1"/>
    </source>
</evidence>
<evidence type="ECO:0000256" key="7">
    <source>
        <dbReference type="ARBA" id="ARBA00023180"/>
    </source>
</evidence>
<keyword evidence="7" id="KW-0325">Glycoprotein</keyword>
<evidence type="ECO:0000259" key="10">
    <source>
        <dbReference type="Pfam" id="PF13206"/>
    </source>
</evidence>
<evidence type="ECO:0000256" key="2">
    <source>
        <dbReference type="ARBA" id="ARBA00004609"/>
    </source>
</evidence>
<feature type="region of interest" description="Disordered" evidence="9">
    <location>
        <begin position="32"/>
        <end position="51"/>
    </location>
</feature>
<evidence type="ECO:0000256" key="5">
    <source>
        <dbReference type="ARBA" id="ARBA00022729"/>
    </source>
</evidence>
<dbReference type="InterPro" id="IPR025932">
    <property type="entry name" value="Trypano_VSG_B_N_dom"/>
</dbReference>
<comment type="subcellular location">
    <subcellularLocation>
        <location evidence="2">Cell membrane</location>
        <topology evidence="2">Lipid-anchor</topology>
        <topology evidence="2">GPI-anchor</topology>
    </subcellularLocation>
</comment>
<name>A0A1J0RBJ0_9TRYP</name>
<evidence type="ECO:0000256" key="3">
    <source>
        <dbReference type="ARBA" id="ARBA00022475"/>
    </source>
</evidence>
<keyword evidence="5" id="KW-0732">Signal</keyword>
<feature type="region of interest" description="Disordered" evidence="9">
    <location>
        <begin position="278"/>
        <end position="313"/>
    </location>
</feature>
<dbReference type="AlphaFoldDB" id="A0A1J0RBJ0"/>
<evidence type="ECO:0000256" key="8">
    <source>
        <dbReference type="ARBA" id="ARBA00023288"/>
    </source>
</evidence>
<dbReference type="GO" id="GO:0005886">
    <property type="term" value="C:plasma membrane"/>
    <property type="evidence" value="ECO:0007669"/>
    <property type="project" value="UniProtKB-SubCell"/>
</dbReference>
<dbReference type="VEuPathDB" id="TriTrypDB:Tb927.11.19410"/>